<dbReference type="InterPro" id="IPR000847">
    <property type="entry name" value="LysR_HTH_N"/>
</dbReference>
<dbReference type="PANTHER" id="PTHR30346:SF0">
    <property type="entry name" value="HCA OPERON TRANSCRIPTIONAL ACTIVATOR HCAR"/>
    <property type="match status" value="1"/>
</dbReference>
<dbReference type="Pfam" id="PF03466">
    <property type="entry name" value="LysR_substrate"/>
    <property type="match status" value="1"/>
</dbReference>
<evidence type="ECO:0000256" key="4">
    <source>
        <dbReference type="ARBA" id="ARBA00023163"/>
    </source>
</evidence>
<dbReference type="RefSeq" id="WP_285665794.1">
    <property type="nucleotide sequence ID" value="NZ_BSTX01000004.1"/>
</dbReference>
<dbReference type="Gene3D" id="1.10.10.10">
    <property type="entry name" value="Winged helix-like DNA-binding domain superfamily/Winged helix DNA-binding domain"/>
    <property type="match status" value="1"/>
</dbReference>
<accession>A0A9W6STQ0</accession>
<dbReference type="Proteomes" id="UP001165079">
    <property type="component" value="Unassembled WGS sequence"/>
</dbReference>
<dbReference type="GO" id="GO:0032993">
    <property type="term" value="C:protein-DNA complex"/>
    <property type="evidence" value="ECO:0007669"/>
    <property type="project" value="TreeGrafter"/>
</dbReference>
<gene>
    <name evidence="6" type="ORF">Afil01_53830</name>
</gene>
<reference evidence="6" key="1">
    <citation type="submission" date="2023-03" db="EMBL/GenBank/DDBJ databases">
        <title>Actinorhabdospora filicis NBRC 111898.</title>
        <authorList>
            <person name="Ichikawa N."/>
            <person name="Sato H."/>
            <person name="Tonouchi N."/>
        </authorList>
    </citation>
    <scope>NUCLEOTIDE SEQUENCE</scope>
    <source>
        <strain evidence="6">NBRC 111898</strain>
    </source>
</reference>
<sequence>MLERQETETFLTLAEELHFGRTAARLRLSTARVSQLVRQLERRVGVPLFHRASRPVRLTPIGASLARDLRPAVAAMDAAVDAAVAAGRGTGGEVHVGYLSAHVGRLAQRAAALYASRHGGVVRAHEVRLAEALEGLRTGALDVLLGHHPVAAPDMTAGPVLISEPRVLAVADRHPLARRSSVHARELTRNPVITACCAPLPYEADVPEGPGADSFQEVLTLVGAGLGVFPAGAHAADFYPRPDVVYVPIEDAPPLEWGPVWATEAATAKVRAFTEVAVETAGYAEGPGVPGPSR</sequence>
<dbReference type="GO" id="GO:0003700">
    <property type="term" value="F:DNA-binding transcription factor activity"/>
    <property type="evidence" value="ECO:0007669"/>
    <property type="project" value="InterPro"/>
</dbReference>
<dbReference type="InterPro" id="IPR036388">
    <property type="entry name" value="WH-like_DNA-bd_sf"/>
</dbReference>
<dbReference type="GO" id="GO:0003677">
    <property type="term" value="F:DNA binding"/>
    <property type="evidence" value="ECO:0007669"/>
    <property type="project" value="UniProtKB-KW"/>
</dbReference>
<keyword evidence="3" id="KW-0238">DNA-binding</keyword>
<dbReference type="SUPFAM" id="SSF53850">
    <property type="entry name" value="Periplasmic binding protein-like II"/>
    <property type="match status" value="1"/>
</dbReference>
<name>A0A9W6STQ0_9ACTN</name>
<dbReference type="InterPro" id="IPR036390">
    <property type="entry name" value="WH_DNA-bd_sf"/>
</dbReference>
<evidence type="ECO:0000313" key="6">
    <source>
        <dbReference type="EMBL" id="GLZ80576.1"/>
    </source>
</evidence>
<dbReference type="PROSITE" id="PS50931">
    <property type="entry name" value="HTH_LYSR"/>
    <property type="match status" value="1"/>
</dbReference>
<evidence type="ECO:0000313" key="7">
    <source>
        <dbReference type="Proteomes" id="UP001165079"/>
    </source>
</evidence>
<dbReference type="EMBL" id="BSTX01000004">
    <property type="protein sequence ID" value="GLZ80576.1"/>
    <property type="molecule type" value="Genomic_DNA"/>
</dbReference>
<comment type="caution">
    <text evidence="6">The sequence shown here is derived from an EMBL/GenBank/DDBJ whole genome shotgun (WGS) entry which is preliminary data.</text>
</comment>
<evidence type="ECO:0000259" key="5">
    <source>
        <dbReference type="PROSITE" id="PS50931"/>
    </source>
</evidence>
<keyword evidence="4" id="KW-0804">Transcription</keyword>
<dbReference type="Pfam" id="PF00126">
    <property type="entry name" value="HTH_1"/>
    <property type="match status" value="1"/>
</dbReference>
<protein>
    <submittedName>
        <fullName evidence="6">LysR family transcriptional regulator</fullName>
    </submittedName>
</protein>
<comment type="similarity">
    <text evidence="1">Belongs to the LysR transcriptional regulatory family.</text>
</comment>
<feature type="domain" description="HTH lysR-type" evidence="5">
    <location>
        <begin position="1"/>
        <end position="59"/>
    </location>
</feature>
<dbReference type="InterPro" id="IPR005119">
    <property type="entry name" value="LysR_subst-bd"/>
</dbReference>
<proteinExistence type="inferred from homology"/>
<evidence type="ECO:0000256" key="1">
    <source>
        <dbReference type="ARBA" id="ARBA00009437"/>
    </source>
</evidence>
<keyword evidence="7" id="KW-1185">Reference proteome</keyword>
<dbReference type="PANTHER" id="PTHR30346">
    <property type="entry name" value="TRANSCRIPTIONAL DUAL REGULATOR HCAR-RELATED"/>
    <property type="match status" value="1"/>
</dbReference>
<dbReference type="SUPFAM" id="SSF46785">
    <property type="entry name" value="Winged helix' DNA-binding domain"/>
    <property type="match status" value="1"/>
</dbReference>
<dbReference type="Gene3D" id="3.40.190.10">
    <property type="entry name" value="Periplasmic binding protein-like II"/>
    <property type="match status" value="2"/>
</dbReference>
<evidence type="ECO:0000256" key="2">
    <source>
        <dbReference type="ARBA" id="ARBA00023015"/>
    </source>
</evidence>
<organism evidence="6 7">
    <name type="scientific">Actinorhabdospora filicis</name>
    <dbReference type="NCBI Taxonomy" id="1785913"/>
    <lineage>
        <taxon>Bacteria</taxon>
        <taxon>Bacillati</taxon>
        <taxon>Actinomycetota</taxon>
        <taxon>Actinomycetes</taxon>
        <taxon>Micromonosporales</taxon>
        <taxon>Micromonosporaceae</taxon>
        <taxon>Actinorhabdospora</taxon>
    </lineage>
</organism>
<evidence type="ECO:0000256" key="3">
    <source>
        <dbReference type="ARBA" id="ARBA00023125"/>
    </source>
</evidence>
<keyword evidence="2" id="KW-0805">Transcription regulation</keyword>
<dbReference type="AlphaFoldDB" id="A0A9W6STQ0"/>